<keyword evidence="1" id="KW-0472">Membrane</keyword>
<evidence type="ECO:0000313" key="2">
    <source>
        <dbReference type="EMBL" id="ABE56557.1"/>
    </source>
</evidence>
<protein>
    <submittedName>
        <fullName evidence="2">Putative yfeABCD locus regulator</fullName>
    </submittedName>
</protein>
<dbReference type="KEGG" id="sdn:Sden_3281"/>
<dbReference type="InterPro" id="IPR025229">
    <property type="entry name" value="YniB-like"/>
</dbReference>
<dbReference type="Proteomes" id="UP000001982">
    <property type="component" value="Chromosome"/>
</dbReference>
<dbReference type="EMBL" id="CP000302">
    <property type="protein sequence ID" value="ABE56557.1"/>
    <property type="molecule type" value="Genomic_DNA"/>
</dbReference>
<proteinExistence type="predicted"/>
<dbReference type="RefSeq" id="WP_011497702.1">
    <property type="nucleotide sequence ID" value="NC_007954.1"/>
</dbReference>
<keyword evidence="3" id="KW-1185">Reference proteome</keyword>
<dbReference type="eggNOG" id="ENOG502Z8K9">
    <property type="taxonomic scope" value="Bacteria"/>
</dbReference>
<gene>
    <name evidence="2" type="ordered locus">Sden_3281</name>
</gene>
<dbReference type="OrthoDB" id="6870983at2"/>
<feature type="transmembrane region" description="Helical" evidence="1">
    <location>
        <begin position="89"/>
        <end position="113"/>
    </location>
</feature>
<accession>Q12J19</accession>
<evidence type="ECO:0000256" key="1">
    <source>
        <dbReference type="SAM" id="Phobius"/>
    </source>
</evidence>
<name>Q12J19_SHEDO</name>
<feature type="transmembrane region" description="Helical" evidence="1">
    <location>
        <begin position="12"/>
        <end position="33"/>
    </location>
</feature>
<keyword evidence="1" id="KW-1133">Transmembrane helix</keyword>
<feature type="transmembrane region" description="Helical" evidence="1">
    <location>
        <begin position="160"/>
        <end position="178"/>
    </location>
</feature>
<organism evidence="2 3">
    <name type="scientific">Shewanella denitrificans (strain OS217 / ATCC BAA-1090 / DSM 15013)</name>
    <dbReference type="NCBI Taxonomy" id="318161"/>
    <lineage>
        <taxon>Bacteria</taxon>
        <taxon>Pseudomonadati</taxon>
        <taxon>Pseudomonadota</taxon>
        <taxon>Gammaproteobacteria</taxon>
        <taxon>Alteromonadales</taxon>
        <taxon>Shewanellaceae</taxon>
        <taxon>Shewanella</taxon>
    </lineage>
</organism>
<keyword evidence="1" id="KW-0812">Transmembrane</keyword>
<dbReference type="AlphaFoldDB" id="Q12J19"/>
<reference evidence="2 3" key="1">
    <citation type="submission" date="2006-03" db="EMBL/GenBank/DDBJ databases">
        <title>Complete sequence of Shewanella denitrificans OS217.</title>
        <authorList>
            <consortium name="US DOE Joint Genome Institute"/>
            <person name="Copeland A."/>
            <person name="Lucas S."/>
            <person name="Lapidus A."/>
            <person name="Barry K."/>
            <person name="Detter J.C."/>
            <person name="Glavina del Rio T."/>
            <person name="Hammon N."/>
            <person name="Israni S."/>
            <person name="Dalin E."/>
            <person name="Tice H."/>
            <person name="Pitluck S."/>
            <person name="Brettin T."/>
            <person name="Bruce D."/>
            <person name="Han C."/>
            <person name="Tapia R."/>
            <person name="Gilna P."/>
            <person name="Kiss H."/>
            <person name="Schmutz J."/>
            <person name="Larimer F."/>
            <person name="Land M."/>
            <person name="Hauser L."/>
            <person name="Kyrpides N."/>
            <person name="Lykidis A."/>
            <person name="Richardson P."/>
        </authorList>
    </citation>
    <scope>NUCLEOTIDE SEQUENCE [LARGE SCALE GENOMIC DNA]</scope>
    <source>
        <strain evidence="3">OS217 / ATCC BAA-1090 / DSM 15013</strain>
    </source>
</reference>
<dbReference type="STRING" id="318161.Sden_3281"/>
<dbReference type="HOGENOM" id="CLU_129278_0_0_6"/>
<evidence type="ECO:0000313" key="3">
    <source>
        <dbReference type="Proteomes" id="UP000001982"/>
    </source>
</evidence>
<dbReference type="Pfam" id="PF14002">
    <property type="entry name" value="YniB"/>
    <property type="match status" value="1"/>
</dbReference>
<sequence length="180" mass="20502">MNFQEARKKSLIYRLVGALIVIPSVISTIISFLKMIYFRLDDGTEFGSILTQPFKKMVEIIHQHTDFLIIFWNKSPVPNHMNISEPQNIPFILIYLTIFFGITFWGAGSSLSLRLRKIRKKIEDQVIEESIKGVAARTHAEIRKSIVIPSNGMFSEAHKLYLAPIVVTVIGAVLVKFLDL</sequence>